<gene>
    <name evidence="1" type="ORF">QAD02_005088</name>
</gene>
<reference evidence="1" key="1">
    <citation type="submission" date="2023-04" db="EMBL/GenBank/DDBJ databases">
        <title>A chromosome-level genome assembly of the parasitoid wasp Eretmocerus hayati.</title>
        <authorList>
            <person name="Zhong Y."/>
            <person name="Liu S."/>
            <person name="Liu Y."/>
        </authorList>
    </citation>
    <scope>NUCLEOTIDE SEQUENCE</scope>
    <source>
        <strain evidence="1">ZJU_SS_LIU_2023</strain>
    </source>
</reference>
<evidence type="ECO:0000313" key="2">
    <source>
        <dbReference type="Proteomes" id="UP001239111"/>
    </source>
</evidence>
<comment type="caution">
    <text evidence="1">The sequence shown here is derived from an EMBL/GenBank/DDBJ whole genome shotgun (WGS) entry which is preliminary data.</text>
</comment>
<keyword evidence="2" id="KW-1185">Reference proteome</keyword>
<proteinExistence type="predicted"/>
<organism evidence="1 2">
    <name type="scientific">Eretmocerus hayati</name>
    <dbReference type="NCBI Taxonomy" id="131215"/>
    <lineage>
        <taxon>Eukaryota</taxon>
        <taxon>Metazoa</taxon>
        <taxon>Ecdysozoa</taxon>
        <taxon>Arthropoda</taxon>
        <taxon>Hexapoda</taxon>
        <taxon>Insecta</taxon>
        <taxon>Pterygota</taxon>
        <taxon>Neoptera</taxon>
        <taxon>Endopterygota</taxon>
        <taxon>Hymenoptera</taxon>
        <taxon>Apocrita</taxon>
        <taxon>Proctotrupomorpha</taxon>
        <taxon>Chalcidoidea</taxon>
        <taxon>Aphelinidae</taxon>
        <taxon>Aphelininae</taxon>
        <taxon>Eretmocerus</taxon>
    </lineage>
</organism>
<evidence type="ECO:0000313" key="1">
    <source>
        <dbReference type="EMBL" id="KAJ8673826.1"/>
    </source>
</evidence>
<dbReference type="Proteomes" id="UP001239111">
    <property type="component" value="Chromosome 3"/>
</dbReference>
<accession>A0ACC2NTB5</accession>
<name>A0ACC2NTB5_9HYME</name>
<sequence length="308" mass="33906">MEKLFVFSIVLRLLLITDQDVRALIGGDPAQLNDYPFNAVLKRDSHYVCSGSIINKKHVVSAAHCVINITNMEFEDKPTYVTVGTNHLHSSSSGGLTVAVEKIFIPSEYFKKIEPYTEVGDICVLQLRKRIDFSLGNVRLKNLKLPGNGPYVDGRAIITGFGWDWIDYAEDEKKNRIIKAGGSSGILRAAEARVLPKFDCQCKGCRPFDTDRHLCARISNPSLTDRKATCFGDSGAPLVYGGDTLIGVLSSGSPVCDETEMSGAYTKVAYYIDFIVKSMLDVEDPIIRVFKPSSHSDITSNDVLPTVT</sequence>
<protein>
    <submittedName>
        <fullName evidence="1">Uncharacterized protein</fullName>
    </submittedName>
</protein>
<dbReference type="EMBL" id="CM056743">
    <property type="protein sequence ID" value="KAJ8673826.1"/>
    <property type="molecule type" value="Genomic_DNA"/>
</dbReference>